<protein>
    <recommendedName>
        <fullName evidence="4">Pseudouridine synthase</fullName>
        <ecNumber evidence="4">5.4.99.-</ecNumber>
    </recommendedName>
</protein>
<dbReference type="CDD" id="cd02870">
    <property type="entry name" value="PseudoU_synth_RsuA_like"/>
    <property type="match status" value="1"/>
</dbReference>
<dbReference type="SMART" id="SM00363">
    <property type="entry name" value="S4"/>
    <property type="match status" value="1"/>
</dbReference>
<sequence>MAPPPGKRGSGKPRSGKSNSGGQRPGRAGGGKPAGGRSAGGKRPPAGGPSQRRPRPTAAAARPVSSGEPRGDRLQKVLAAAGLASRRECEEYITEGRVQVDGEVITELGARVDRAKQEIKVDGEPLPRIRLQYFAVHKPPGIVSTARDPSGRPRVIDLLPPGVGRMFNVGRLDMASEGLILVTNDGPLADQLTHPRHGVEKIYEVTVAGQPAPDVLAQVKKGVHLSDGFVHAVDVRVKSAKKGATLLEMVLDEGRNREVRRLLARLGHKVQRLIRVAVGPIRLGELPRGAVRMLTPEEVKKLREAAAAGPREQDADDAPPRRQSGRGPGGPKRAPMRGSRAAAATRKPTSGRKPIGGRPGAGKGATKKPSPIGGTEPVRSVIGDGGPSAPHAARPAGPSGKPPGKALGGKKPGRPGAFKKKVGHQKGQGGRGKPKPGGKR</sequence>
<evidence type="ECO:0000259" key="6">
    <source>
        <dbReference type="SMART" id="SM00363"/>
    </source>
</evidence>
<evidence type="ECO:0000313" key="7">
    <source>
        <dbReference type="EMBL" id="QDT74353.1"/>
    </source>
</evidence>
<dbReference type="PROSITE" id="PS01149">
    <property type="entry name" value="PSI_RSU"/>
    <property type="match status" value="1"/>
</dbReference>
<dbReference type="InterPro" id="IPR000748">
    <property type="entry name" value="PsdUridine_synth_RsuA/RluB/E/F"/>
</dbReference>
<dbReference type="SUPFAM" id="SSF55174">
    <property type="entry name" value="Alpha-L RNA-binding motif"/>
    <property type="match status" value="1"/>
</dbReference>
<dbReference type="AlphaFoldDB" id="A0A517U172"/>
<dbReference type="FunFam" id="3.10.290.10:FF:000003">
    <property type="entry name" value="Pseudouridine synthase"/>
    <property type="match status" value="1"/>
</dbReference>
<evidence type="ECO:0000256" key="4">
    <source>
        <dbReference type="RuleBase" id="RU003887"/>
    </source>
</evidence>
<dbReference type="RefSeq" id="WP_145434111.1">
    <property type="nucleotide sequence ID" value="NZ_CP036339.1"/>
</dbReference>
<dbReference type="GO" id="GO:0003723">
    <property type="term" value="F:RNA binding"/>
    <property type="evidence" value="ECO:0007669"/>
    <property type="project" value="UniProtKB-KW"/>
</dbReference>
<dbReference type="PROSITE" id="PS50889">
    <property type="entry name" value="S4"/>
    <property type="match status" value="1"/>
</dbReference>
<feature type="region of interest" description="Disordered" evidence="5">
    <location>
        <begin position="1"/>
        <end position="73"/>
    </location>
</feature>
<dbReference type="EC" id="5.4.99.-" evidence="4"/>
<dbReference type="InterPro" id="IPR006145">
    <property type="entry name" value="PsdUridine_synth_RsuA/RluA"/>
</dbReference>
<feature type="compositionally biased region" description="Basic residues" evidence="5">
    <location>
        <begin position="411"/>
        <end position="424"/>
    </location>
</feature>
<proteinExistence type="inferred from homology"/>
<dbReference type="GO" id="GO:0120159">
    <property type="term" value="F:rRNA pseudouridine synthase activity"/>
    <property type="evidence" value="ECO:0007669"/>
    <property type="project" value="UniProtKB-ARBA"/>
</dbReference>
<dbReference type="Gene3D" id="3.30.70.1560">
    <property type="entry name" value="Alpha-L RNA-binding motif"/>
    <property type="match status" value="1"/>
</dbReference>
<dbReference type="PANTHER" id="PTHR47683:SF2">
    <property type="entry name" value="RNA-BINDING S4 DOMAIN-CONTAINING PROTEIN"/>
    <property type="match status" value="1"/>
</dbReference>
<dbReference type="InterPro" id="IPR020103">
    <property type="entry name" value="PsdUridine_synth_cat_dom_sf"/>
</dbReference>
<name>A0A517U172_9BACT</name>
<dbReference type="InterPro" id="IPR020094">
    <property type="entry name" value="TruA/RsuA/RluB/E/F_N"/>
</dbReference>
<dbReference type="EMBL" id="CP036339">
    <property type="protein sequence ID" value="QDT74353.1"/>
    <property type="molecule type" value="Genomic_DNA"/>
</dbReference>
<evidence type="ECO:0000256" key="5">
    <source>
        <dbReference type="SAM" id="MobiDB-lite"/>
    </source>
</evidence>
<dbReference type="CDD" id="cd00165">
    <property type="entry name" value="S4"/>
    <property type="match status" value="1"/>
</dbReference>
<keyword evidence="3" id="KW-0694">RNA-binding</keyword>
<dbReference type="InterPro" id="IPR042092">
    <property type="entry name" value="PsdUridine_s_RsuA/RluB/E/F_cat"/>
</dbReference>
<dbReference type="Proteomes" id="UP000317909">
    <property type="component" value="Chromosome"/>
</dbReference>
<dbReference type="KEGG" id="llh:I41_35480"/>
<organism evidence="7 8">
    <name type="scientific">Lacipirellula limnantheis</name>
    <dbReference type="NCBI Taxonomy" id="2528024"/>
    <lineage>
        <taxon>Bacteria</taxon>
        <taxon>Pseudomonadati</taxon>
        <taxon>Planctomycetota</taxon>
        <taxon>Planctomycetia</taxon>
        <taxon>Pirellulales</taxon>
        <taxon>Lacipirellulaceae</taxon>
        <taxon>Lacipirellula</taxon>
    </lineage>
</organism>
<evidence type="ECO:0000256" key="2">
    <source>
        <dbReference type="ARBA" id="ARBA00023235"/>
    </source>
</evidence>
<feature type="compositionally biased region" description="Low complexity" evidence="5">
    <location>
        <begin position="392"/>
        <end position="405"/>
    </location>
</feature>
<evidence type="ECO:0000313" key="8">
    <source>
        <dbReference type="Proteomes" id="UP000317909"/>
    </source>
</evidence>
<dbReference type="Gene3D" id="3.10.290.10">
    <property type="entry name" value="RNA-binding S4 domain"/>
    <property type="match status" value="1"/>
</dbReference>
<comment type="similarity">
    <text evidence="1 4">Belongs to the pseudouridine synthase RsuA family.</text>
</comment>
<dbReference type="OrthoDB" id="9807213at2"/>
<dbReference type="GO" id="GO:0000455">
    <property type="term" value="P:enzyme-directed rRNA pseudouridine synthesis"/>
    <property type="evidence" value="ECO:0007669"/>
    <property type="project" value="UniProtKB-ARBA"/>
</dbReference>
<dbReference type="InterPro" id="IPR002942">
    <property type="entry name" value="S4_RNA-bd"/>
</dbReference>
<evidence type="ECO:0000256" key="1">
    <source>
        <dbReference type="ARBA" id="ARBA00008348"/>
    </source>
</evidence>
<dbReference type="Pfam" id="PF01479">
    <property type="entry name" value="S4"/>
    <property type="match status" value="1"/>
</dbReference>
<feature type="region of interest" description="Disordered" evidence="5">
    <location>
        <begin position="303"/>
        <end position="440"/>
    </location>
</feature>
<feature type="domain" description="RNA-binding S4" evidence="6">
    <location>
        <begin position="72"/>
        <end position="134"/>
    </location>
</feature>
<dbReference type="InterPro" id="IPR036986">
    <property type="entry name" value="S4_RNA-bd_sf"/>
</dbReference>
<accession>A0A517U172</accession>
<dbReference type="SUPFAM" id="SSF55120">
    <property type="entry name" value="Pseudouridine synthase"/>
    <property type="match status" value="1"/>
</dbReference>
<dbReference type="InterPro" id="IPR050343">
    <property type="entry name" value="RsuA_PseudoU_synthase"/>
</dbReference>
<keyword evidence="8" id="KW-1185">Reference proteome</keyword>
<feature type="compositionally biased region" description="Gly residues" evidence="5">
    <location>
        <begin position="23"/>
        <end position="39"/>
    </location>
</feature>
<gene>
    <name evidence="7" type="primary">rluB</name>
    <name evidence="7" type="ORF">I41_35480</name>
</gene>
<keyword evidence="2 4" id="KW-0413">Isomerase</keyword>
<dbReference type="InterPro" id="IPR018496">
    <property type="entry name" value="PsdUridine_synth_RsuA/RluB_CS"/>
</dbReference>
<dbReference type="Gene3D" id="3.30.70.580">
    <property type="entry name" value="Pseudouridine synthase I, catalytic domain, N-terminal subdomain"/>
    <property type="match status" value="1"/>
</dbReference>
<reference evidence="7 8" key="1">
    <citation type="submission" date="2019-02" db="EMBL/GenBank/DDBJ databases">
        <title>Deep-cultivation of Planctomycetes and their phenomic and genomic characterization uncovers novel biology.</title>
        <authorList>
            <person name="Wiegand S."/>
            <person name="Jogler M."/>
            <person name="Boedeker C."/>
            <person name="Pinto D."/>
            <person name="Vollmers J."/>
            <person name="Rivas-Marin E."/>
            <person name="Kohn T."/>
            <person name="Peeters S.H."/>
            <person name="Heuer A."/>
            <person name="Rast P."/>
            <person name="Oberbeckmann S."/>
            <person name="Bunk B."/>
            <person name="Jeske O."/>
            <person name="Meyerdierks A."/>
            <person name="Storesund J.E."/>
            <person name="Kallscheuer N."/>
            <person name="Luecker S."/>
            <person name="Lage O.M."/>
            <person name="Pohl T."/>
            <person name="Merkel B.J."/>
            <person name="Hornburger P."/>
            <person name="Mueller R.-W."/>
            <person name="Bruemmer F."/>
            <person name="Labrenz M."/>
            <person name="Spormann A.M."/>
            <person name="Op den Camp H."/>
            <person name="Overmann J."/>
            <person name="Amann R."/>
            <person name="Jetten M.S.M."/>
            <person name="Mascher T."/>
            <person name="Medema M.H."/>
            <person name="Devos D.P."/>
            <person name="Kaster A.-K."/>
            <person name="Ovreas L."/>
            <person name="Rohde M."/>
            <person name="Galperin M.Y."/>
            <person name="Jogler C."/>
        </authorList>
    </citation>
    <scope>NUCLEOTIDE SEQUENCE [LARGE SCALE GENOMIC DNA]</scope>
    <source>
        <strain evidence="7 8">I41</strain>
    </source>
</reference>
<evidence type="ECO:0000256" key="3">
    <source>
        <dbReference type="PROSITE-ProRule" id="PRU00182"/>
    </source>
</evidence>
<dbReference type="NCBIfam" id="TIGR00093">
    <property type="entry name" value="pseudouridine synthase"/>
    <property type="match status" value="1"/>
</dbReference>
<dbReference type="PANTHER" id="PTHR47683">
    <property type="entry name" value="PSEUDOURIDINE SYNTHASE FAMILY PROTEIN-RELATED"/>
    <property type="match status" value="1"/>
</dbReference>
<dbReference type="Pfam" id="PF00849">
    <property type="entry name" value="PseudoU_synth_2"/>
    <property type="match status" value="1"/>
</dbReference>